<dbReference type="EMBL" id="VTOU01000001">
    <property type="protein sequence ID" value="TZG29300.1"/>
    <property type="molecule type" value="Genomic_DNA"/>
</dbReference>
<evidence type="ECO:0000313" key="1">
    <source>
        <dbReference type="EMBL" id="TZG29300.1"/>
    </source>
</evidence>
<dbReference type="AlphaFoldDB" id="A0A5D9CE88"/>
<sequence>MRDGPTIIERAYELARSGTCAGLVEIERTLSRENYLNVMAHMSSPSLRRELGRLCRTALADSAAAQPESA</sequence>
<proteinExistence type="predicted"/>
<dbReference type="Proteomes" id="UP000322077">
    <property type="component" value="Unassembled WGS sequence"/>
</dbReference>
<gene>
    <name evidence="1" type="ORF">FYJ91_04000</name>
</gene>
<dbReference type="RefSeq" id="WP_149520959.1">
    <property type="nucleotide sequence ID" value="NZ_VTOU01000001.1"/>
</dbReference>
<keyword evidence="2" id="KW-1185">Reference proteome</keyword>
<comment type="caution">
    <text evidence="1">The sequence shown here is derived from an EMBL/GenBank/DDBJ whole genome shotgun (WGS) entry which is preliminary data.</text>
</comment>
<accession>A0A5D9CE88</accession>
<evidence type="ECO:0000313" key="2">
    <source>
        <dbReference type="Proteomes" id="UP000322077"/>
    </source>
</evidence>
<protein>
    <submittedName>
        <fullName evidence="1">Uncharacterized protein</fullName>
    </submittedName>
</protein>
<organism evidence="1 2">
    <name type="scientific">Sphingomonas montanisoli</name>
    <dbReference type="NCBI Taxonomy" id="2606412"/>
    <lineage>
        <taxon>Bacteria</taxon>
        <taxon>Pseudomonadati</taxon>
        <taxon>Pseudomonadota</taxon>
        <taxon>Alphaproteobacteria</taxon>
        <taxon>Sphingomonadales</taxon>
        <taxon>Sphingomonadaceae</taxon>
        <taxon>Sphingomonas</taxon>
    </lineage>
</organism>
<name>A0A5D9CE88_9SPHN</name>
<reference evidence="1 2" key="1">
    <citation type="submission" date="2019-08" db="EMBL/GenBank/DDBJ databases">
        <authorList>
            <person name="Wang G."/>
            <person name="Xu Z."/>
        </authorList>
    </citation>
    <scope>NUCLEOTIDE SEQUENCE [LARGE SCALE GENOMIC DNA]</scope>
    <source>
        <strain evidence="1 2">ZX</strain>
    </source>
</reference>